<keyword evidence="2" id="KW-1185">Reference proteome</keyword>
<sequence length="266" mass="31526">MAQLLITHASTKHHYLQIASIKQYNEPDFEKKLKRHATKIFENYYVFNFKFELSCDAIPGKKFEPDLILVSKNFTKWVIVEVELCKPPTEHTRNQITCFSNPKFKPDDLVEYILKEDPSLSPLKDEFIKCVSNIPPDLIVVLDDYSEKVFKKFYEHKKQLKICVMEVYKRIGYIYEGYRFGGDYPYELTRFSKLKYSDEQHYEVMKRDFAKDLPHEFEAKYDMDPFKITVIKSGKTTYLKFDHNIPEDVYMVLGISLGGDYILQKL</sequence>
<dbReference type="EMBL" id="CP042435">
    <property type="protein sequence ID" value="QEC67928.1"/>
    <property type="molecule type" value="Genomic_DNA"/>
</dbReference>
<gene>
    <name evidence="1" type="ORF">FRZ67_11680</name>
</gene>
<organism evidence="1 2">
    <name type="scientific">Panacibacter ginsenosidivorans</name>
    <dbReference type="NCBI Taxonomy" id="1813871"/>
    <lineage>
        <taxon>Bacteria</taxon>
        <taxon>Pseudomonadati</taxon>
        <taxon>Bacteroidota</taxon>
        <taxon>Chitinophagia</taxon>
        <taxon>Chitinophagales</taxon>
        <taxon>Chitinophagaceae</taxon>
        <taxon>Panacibacter</taxon>
    </lineage>
</organism>
<dbReference type="KEGG" id="pgin:FRZ67_11680"/>
<dbReference type="Proteomes" id="UP000321533">
    <property type="component" value="Chromosome"/>
</dbReference>
<reference evidence="1 2" key="1">
    <citation type="journal article" date="2016" name="Int. J. Syst. Evol. Microbiol.">
        <title>Panacibacter ginsenosidivorans gen. nov., sp. nov., with ginsenoside converting activity isolated from soil of a ginseng field.</title>
        <authorList>
            <person name="Siddiqi M.Z."/>
            <person name="Muhammad Shafi S."/>
            <person name="Choi K.D."/>
            <person name="Im W.T."/>
        </authorList>
    </citation>
    <scope>NUCLEOTIDE SEQUENCE [LARGE SCALE GENOMIC DNA]</scope>
    <source>
        <strain evidence="1 2">Gsoil1550</strain>
    </source>
</reference>
<accession>A0A5B8VCB7</accession>
<dbReference type="RefSeq" id="WP_147189735.1">
    <property type="nucleotide sequence ID" value="NZ_CP042435.1"/>
</dbReference>
<evidence type="ECO:0000313" key="1">
    <source>
        <dbReference type="EMBL" id="QEC67928.1"/>
    </source>
</evidence>
<protein>
    <submittedName>
        <fullName evidence="1">Uncharacterized protein</fullName>
    </submittedName>
</protein>
<evidence type="ECO:0000313" key="2">
    <source>
        <dbReference type="Proteomes" id="UP000321533"/>
    </source>
</evidence>
<name>A0A5B8VCB7_9BACT</name>
<dbReference type="AlphaFoldDB" id="A0A5B8VCB7"/>
<proteinExistence type="predicted"/>